<dbReference type="AlphaFoldDB" id="A0A0X2NK99"/>
<feature type="transmembrane region" description="Helical" evidence="1">
    <location>
        <begin position="20"/>
        <end position="42"/>
    </location>
</feature>
<keyword evidence="2" id="KW-0347">Helicase</keyword>
<evidence type="ECO:0000313" key="3">
    <source>
        <dbReference type="Proteomes" id="UP000182498"/>
    </source>
</evidence>
<dbReference type="EMBL" id="FAUH01000002">
    <property type="protein sequence ID" value="CUU65168.1"/>
    <property type="molecule type" value="Genomic_DNA"/>
</dbReference>
<dbReference type="OMA" id="LTQCHEV"/>
<gene>
    <name evidence="2" type="ORF">CVAR292_00484</name>
</gene>
<dbReference type="RefSeq" id="WP_014010958.1">
    <property type="nucleotide sequence ID" value="NZ_FAUH01000002.1"/>
</dbReference>
<organism evidence="2 3">
    <name type="scientific">Corynebacterium variabile</name>
    <dbReference type="NCBI Taxonomy" id="1727"/>
    <lineage>
        <taxon>Bacteria</taxon>
        <taxon>Bacillati</taxon>
        <taxon>Actinomycetota</taxon>
        <taxon>Actinomycetes</taxon>
        <taxon>Mycobacteriales</taxon>
        <taxon>Corynebacteriaceae</taxon>
        <taxon>Corynebacterium</taxon>
    </lineage>
</organism>
<keyword evidence="1" id="KW-0812">Transmembrane</keyword>
<keyword evidence="3" id="KW-1185">Reference proteome</keyword>
<dbReference type="Proteomes" id="UP000182498">
    <property type="component" value="Unassembled WGS sequence"/>
</dbReference>
<dbReference type="GO" id="GO:0004386">
    <property type="term" value="F:helicase activity"/>
    <property type="evidence" value="ECO:0007669"/>
    <property type="project" value="UniProtKB-KW"/>
</dbReference>
<dbReference type="NCBIfam" id="TIGR03816">
    <property type="entry name" value="tadE_like_DECH"/>
    <property type="match status" value="1"/>
</dbReference>
<dbReference type="InterPro" id="IPR021202">
    <property type="entry name" value="Rv3654c-like"/>
</dbReference>
<keyword evidence="2" id="KW-0067">ATP-binding</keyword>
<proteinExistence type="predicted"/>
<keyword evidence="1" id="KW-0472">Membrane</keyword>
<accession>A0A0X2NK99</accession>
<evidence type="ECO:0000313" key="2">
    <source>
        <dbReference type="EMBL" id="CUU65168.1"/>
    </source>
</evidence>
<name>A0A0X2NK99_9CORY</name>
<sequence>MSLRLDAVLRDGGGERNEDGSATVAGVGVILGIIAIATFLGLQVTGLVQQHRAAAAADLTALSAATVQISSGVPEACGRAAEIAESNGASLTQCHEVTGGGPDAPGGTAGEVGVLVEVTVGSRSAVAVAGP</sequence>
<evidence type="ECO:0000256" key="1">
    <source>
        <dbReference type="SAM" id="Phobius"/>
    </source>
</evidence>
<protein>
    <submittedName>
        <fullName evidence="2">Helicase/secretion neighborhood TadE-like protein</fullName>
    </submittedName>
</protein>
<keyword evidence="1" id="KW-1133">Transmembrane helix</keyword>
<reference evidence="3" key="1">
    <citation type="submission" date="2015-11" db="EMBL/GenBank/DDBJ databases">
        <authorList>
            <person name="Dugat-Bony E."/>
        </authorList>
    </citation>
    <scope>NUCLEOTIDE SEQUENCE [LARGE SCALE GENOMIC DNA]</scope>
    <source>
        <strain evidence="3">Mu292</strain>
    </source>
</reference>
<keyword evidence="2" id="KW-0378">Hydrolase</keyword>
<keyword evidence="2" id="KW-0547">Nucleotide-binding</keyword>